<dbReference type="Pfam" id="PF00300">
    <property type="entry name" value="His_Phos_1"/>
    <property type="match status" value="1"/>
</dbReference>
<dbReference type="AlphaFoldDB" id="A0A0L1KGT5"/>
<dbReference type="EMBL" id="JYNE01000015">
    <property type="protein sequence ID" value="KNH03218.1"/>
    <property type="molecule type" value="Genomic_DNA"/>
</dbReference>
<dbReference type="SUPFAM" id="SSF53254">
    <property type="entry name" value="Phosphoglycerate mutase-like"/>
    <property type="match status" value="1"/>
</dbReference>
<comment type="caution">
    <text evidence="1">The sequence shown here is derived from an EMBL/GenBank/DDBJ whole genome shotgun (WGS) entry which is preliminary data.</text>
</comment>
<dbReference type="PANTHER" id="PTHR47623">
    <property type="entry name" value="OS09G0287300 PROTEIN"/>
    <property type="match status" value="1"/>
</dbReference>
<dbReference type="STRING" id="1306953.J121_1805"/>
<dbReference type="PATRIC" id="fig|1306953.7.peg.1855"/>
<organism evidence="1 2">
    <name type="scientific">Qipengyuania citrea LAMA 915</name>
    <dbReference type="NCBI Taxonomy" id="1306953"/>
    <lineage>
        <taxon>Bacteria</taxon>
        <taxon>Pseudomonadati</taxon>
        <taxon>Pseudomonadota</taxon>
        <taxon>Alphaproteobacteria</taxon>
        <taxon>Sphingomonadales</taxon>
        <taxon>Erythrobacteraceae</taxon>
        <taxon>Qipengyuania</taxon>
    </lineage>
</organism>
<dbReference type="CDD" id="cd07067">
    <property type="entry name" value="HP_PGM_like"/>
    <property type="match status" value="1"/>
</dbReference>
<proteinExistence type="predicted"/>
<name>A0A0L1KGT5_9SPHN</name>
<gene>
    <name evidence="1" type="ORF">J121_1805</name>
</gene>
<reference evidence="1" key="1">
    <citation type="submission" date="2015-02" db="EMBL/GenBank/DDBJ databases">
        <authorList>
            <person name="Chooi Y.-H."/>
        </authorList>
    </citation>
    <scope>NUCLEOTIDE SEQUENCE [LARGE SCALE GENOMIC DNA]</scope>
    <source>
        <strain evidence="1">LAMA 915</strain>
    </source>
</reference>
<protein>
    <submittedName>
        <fullName evidence="1">Phosphohistidine phosphatase SixA</fullName>
    </submittedName>
</protein>
<dbReference type="InterPro" id="IPR029033">
    <property type="entry name" value="His_PPase_superfam"/>
</dbReference>
<dbReference type="Gene3D" id="3.40.50.1240">
    <property type="entry name" value="Phosphoglycerate mutase-like"/>
    <property type="match status" value="1"/>
</dbReference>
<accession>A0A0L1KGT5</accession>
<dbReference type="InterPro" id="IPR013078">
    <property type="entry name" value="His_Pase_superF_clade-1"/>
</dbReference>
<evidence type="ECO:0000313" key="2">
    <source>
        <dbReference type="Proteomes" id="UP000037446"/>
    </source>
</evidence>
<sequence>MKILGLLRHAKSDWGQSDKRDFDRGLNDRGRRGAQVIGDHIRAHGVKWDRLLASPAQRVRATLAEALPDMAPEWDERLYLAGTDTIMDIIREKGGDGHALLLSGHNPGLGDMLFELVAPKQENALYDEAKVKFPTAAYAVFELDIDDWSELRTGCGVLAHFARPRDLDAELGPEY</sequence>
<dbReference type="Proteomes" id="UP000037446">
    <property type="component" value="Unassembled WGS sequence"/>
</dbReference>
<evidence type="ECO:0000313" key="1">
    <source>
        <dbReference type="EMBL" id="KNH03218.1"/>
    </source>
</evidence>
<dbReference type="PANTHER" id="PTHR47623:SF1">
    <property type="entry name" value="OS09G0287300 PROTEIN"/>
    <property type="match status" value="1"/>
</dbReference>
<dbReference type="RefSeq" id="WP_050599297.1">
    <property type="nucleotide sequence ID" value="NZ_JYNE01000015.1"/>
</dbReference>